<feature type="domain" description="Radical SAM core" evidence="17">
    <location>
        <begin position="139"/>
        <end position="369"/>
    </location>
</feature>
<keyword evidence="4" id="KW-0004">4Fe-4S</keyword>
<proteinExistence type="inferred from homology"/>
<reference evidence="19" key="1">
    <citation type="submission" date="2015-05" db="EMBL/GenBank/DDBJ databases">
        <authorList>
            <consortium name="Pathogen Informatics"/>
        </authorList>
    </citation>
    <scope>NUCLEOTIDE SEQUENCE [LARGE SCALE GENOMIC DNA]</scope>
    <source>
        <strain evidence="19">T1-815</strain>
    </source>
</reference>
<feature type="domain" description="MTTase N-terminal" evidence="16">
    <location>
        <begin position="2"/>
        <end position="114"/>
    </location>
</feature>
<dbReference type="InterPro" id="IPR020612">
    <property type="entry name" value="Methylthiotransferase_CS"/>
</dbReference>
<comment type="cofactor">
    <cofactor evidence="1">
        <name>[4Fe-4S] cluster</name>
        <dbReference type="ChEBI" id="CHEBI:49883"/>
    </cofactor>
</comment>
<dbReference type="InterPro" id="IPR005839">
    <property type="entry name" value="Methylthiotransferase"/>
</dbReference>
<dbReference type="EC" id="2.8.4.5" evidence="3"/>
<dbReference type="SFLD" id="SFLDG01061">
    <property type="entry name" value="methylthiotransferase"/>
    <property type="match status" value="1"/>
</dbReference>
<keyword evidence="5" id="KW-0963">Cytoplasm</keyword>
<dbReference type="PROSITE" id="PS01278">
    <property type="entry name" value="MTTASE_RADICAL"/>
    <property type="match status" value="1"/>
</dbReference>
<dbReference type="PANTHER" id="PTHR11918">
    <property type="entry name" value="RADICAL SAM PROTEINS"/>
    <property type="match status" value="1"/>
</dbReference>
<keyword evidence="9" id="KW-0479">Metal-binding</keyword>
<dbReference type="Gene3D" id="3.40.50.12160">
    <property type="entry name" value="Methylthiotransferase, N-terminal domain"/>
    <property type="match status" value="1"/>
</dbReference>
<keyword evidence="11" id="KW-0411">Iron-sulfur</keyword>
<dbReference type="RefSeq" id="WP_055061710.1">
    <property type="nucleotide sequence ID" value="NZ_CVRQ01000018.1"/>
</dbReference>
<dbReference type="SFLD" id="SFLDF00295">
    <property type="entry name" value="threonylcarbamoyladenosine_tRN"/>
    <property type="match status" value="1"/>
</dbReference>
<evidence type="ECO:0000256" key="10">
    <source>
        <dbReference type="ARBA" id="ARBA00023004"/>
    </source>
</evidence>
<dbReference type="Proteomes" id="UP000049472">
    <property type="component" value="Unassembled WGS sequence"/>
</dbReference>
<name>A0A0M6WJM5_9FIRM</name>
<keyword evidence="7" id="KW-0949">S-adenosyl-L-methionine</keyword>
<evidence type="ECO:0000256" key="9">
    <source>
        <dbReference type="ARBA" id="ARBA00022723"/>
    </source>
</evidence>
<dbReference type="AlphaFoldDB" id="A0A0M6WJM5"/>
<dbReference type="NCBIfam" id="TIGR00089">
    <property type="entry name" value="MiaB/RimO family radical SAM methylthiotransferase"/>
    <property type="match status" value="1"/>
</dbReference>
<evidence type="ECO:0000259" key="17">
    <source>
        <dbReference type="PROSITE" id="PS51918"/>
    </source>
</evidence>
<dbReference type="InterPro" id="IPR013848">
    <property type="entry name" value="Methylthiotransferase_N"/>
</dbReference>
<dbReference type="InterPro" id="IPR038135">
    <property type="entry name" value="Methylthiotransferase_N_sf"/>
</dbReference>
<sequence length="434" mass="49596">MKKAALHNLGCKVNAYETEAMQHLLEEAGYEIVPFTQKADVYVINTCSVTNMADRKSRQMLHKAKKNNPDSIVVAAGCYVQTSEKEVLNDLSVDIVIGNDRKHDLVRLLDEYSLDSVNDTVDDINDGKHDFEELFIDQTKEHTRAFIKVQDGCNQFCSYCIIPYARGRVRSRRFENVIAEVERLAANGFKEVVLTGIHLSSYGVDFEEATGLLELIQAVNAVKGIERIRLGSLEPKIVTEHFASELSKLDKICPHFHLSLQSGCDATLKRMNRKYTTKEYERGCELLRKYFVHPAITTDVIVGFPGETEEEFEQTKAYLEHIHFYEMHIFKYSKRKGTRAAVMPDQIDEQIKAARSEKLIALGHDMSKEFRKFYIGKNEEVLFEEKAVIGDKEYFVGYTKEYVKVAKETAENLENQIVSGRISGMLTDEILLFE</sequence>
<dbReference type="Pfam" id="PF00919">
    <property type="entry name" value="UPF0004"/>
    <property type="match status" value="1"/>
</dbReference>
<evidence type="ECO:0000256" key="3">
    <source>
        <dbReference type="ARBA" id="ARBA00013273"/>
    </source>
</evidence>
<dbReference type="PROSITE" id="PS51918">
    <property type="entry name" value="RADICAL_SAM"/>
    <property type="match status" value="1"/>
</dbReference>
<dbReference type="FunFam" id="3.80.30.20:FF:000001">
    <property type="entry name" value="tRNA-2-methylthio-N(6)-dimethylallyladenosine synthase 2"/>
    <property type="match status" value="1"/>
</dbReference>
<evidence type="ECO:0000256" key="1">
    <source>
        <dbReference type="ARBA" id="ARBA00001966"/>
    </source>
</evidence>
<dbReference type="SMART" id="SM00729">
    <property type="entry name" value="Elp3"/>
    <property type="match status" value="1"/>
</dbReference>
<evidence type="ECO:0000256" key="14">
    <source>
        <dbReference type="ARBA" id="ARBA00061574"/>
    </source>
</evidence>
<protein>
    <recommendedName>
        <fullName evidence="15">Threonylcarbamoyladenosine tRNA methylthiotransferase MtaB</fullName>
        <ecNumber evidence="3">2.8.4.5</ecNumber>
    </recommendedName>
    <alternativeName>
        <fullName evidence="12">tRNA-t(6)A37 methylthiotransferase</fullName>
    </alternativeName>
</protein>
<dbReference type="InterPro" id="IPR034557">
    <property type="entry name" value="ThrcA_tRNA_MEthiotransferase"/>
</dbReference>
<evidence type="ECO:0000256" key="7">
    <source>
        <dbReference type="ARBA" id="ARBA00022691"/>
    </source>
</evidence>
<keyword evidence="19" id="KW-1185">Reference proteome</keyword>
<comment type="function">
    <text evidence="2">Catalyzes the methylthiolation of N6-threonylcarbamoyladenosine (t(6)A), leading to the formation of 2-methylthio-N6-threonylcarbamoyladenosine (ms(2)t(6)A) at position 37 in tRNAs that read codons beginning with adenine.</text>
</comment>
<evidence type="ECO:0000313" key="19">
    <source>
        <dbReference type="Proteomes" id="UP000049472"/>
    </source>
</evidence>
<keyword evidence="6" id="KW-0808">Transferase</keyword>
<dbReference type="PROSITE" id="PS51449">
    <property type="entry name" value="MTTASE_N"/>
    <property type="match status" value="1"/>
</dbReference>
<comment type="similarity">
    <text evidence="14">Belongs to the methylthiotransferase family. MtaB subfamily.</text>
</comment>
<dbReference type="SUPFAM" id="SSF102114">
    <property type="entry name" value="Radical SAM enzymes"/>
    <property type="match status" value="1"/>
</dbReference>
<dbReference type="FunFam" id="3.40.50.12160:FF:000004">
    <property type="entry name" value="Threonylcarbamoyladenosine tRNA methylthiotransferase MtaB"/>
    <property type="match status" value="1"/>
</dbReference>
<keyword evidence="8" id="KW-0819">tRNA processing</keyword>
<dbReference type="GO" id="GO:0035598">
    <property type="term" value="F:tRNA (N(6)-L-threonylcarbamoyladenosine(37)-C(2))-methylthiotransferase activity"/>
    <property type="evidence" value="ECO:0007669"/>
    <property type="project" value="UniProtKB-EC"/>
</dbReference>
<comment type="catalytic activity">
    <reaction evidence="13">
        <text>N(6)-L-threonylcarbamoyladenosine(37) in tRNA + (sulfur carrier)-SH + AH2 + 2 S-adenosyl-L-methionine = 2-methylsulfanyl-N(6)-L-threonylcarbamoyladenosine(37) in tRNA + (sulfur carrier)-H + 5'-deoxyadenosine + L-methionine + A + S-adenosyl-L-homocysteine + 2 H(+)</text>
        <dbReference type="Rhea" id="RHEA:37075"/>
        <dbReference type="Rhea" id="RHEA-COMP:10163"/>
        <dbReference type="Rhea" id="RHEA-COMP:11092"/>
        <dbReference type="Rhea" id="RHEA-COMP:14737"/>
        <dbReference type="Rhea" id="RHEA-COMP:14739"/>
        <dbReference type="ChEBI" id="CHEBI:13193"/>
        <dbReference type="ChEBI" id="CHEBI:15378"/>
        <dbReference type="ChEBI" id="CHEBI:17319"/>
        <dbReference type="ChEBI" id="CHEBI:17499"/>
        <dbReference type="ChEBI" id="CHEBI:29917"/>
        <dbReference type="ChEBI" id="CHEBI:57844"/>
        <dbReference type="ChEBI" id="CHEBI:57856"/>
        <dbReference type="ChEBI" id="CHEBI:59789"/>
        <dbReference type="ChEBI" id="CHEBI:64428"/>
        <dbReference type="ChEBI" id="CHEBI:74418"/>
        <dbReference type="ChEBI" id="CHEBI:74420"/>
        <dbReference type="EC" id="2.8.4.5"/>
    </reaction>
</comment>
<dbReference type="SFLD" id="SFLDG01082">
    <property type="entry name" value="B12-binding_domain_containing"/>
    <property type="match status" value="1"/>
</dbReference>
<dbReference type="InterPro" id="IPR023404">
    <property type="entry name" value="rSAM_horseshoe"/>
</dbReference>
<dbReference type="InterPro" id="IPR006638">
    <property type="entry name" value="Elp3/MiaA/NifB-like_rSAM"/>
</dbReference>
<organism evidence="18 19">
    <name type="scientific">Agathobacter rectalis</name>
    <dbReference type="NCBI Taxonomy" id="39491"/>
    <lineage>
        <taxon>Bacteria</taxon>
        <taxon>Bacillati</taxon>
        <taxon>Bacillota</taxon>
        <taxon>Clostridia</taxon>
        <taxon>Lachnospirales</taxon>
        <taxon>Lachnospiraceae</taxon>
        <taxon>Agathobacter</taxon>
    </lineage>
</organism>
<dbReference type="CDD" id="cd01335">
    <property type="entry name" value="Radical_SAM"/>
    <property type="match status" value="1"/>
</dbReference>
<dbReference type="InterPro" id="IPR007197">
    <property type="entry name" value="rSAM"/>
</dbReference>
<evidence type="ECO:0000313" key="18">
    <source>
        <dbReference type="EMBL" id="CRL37043.1"/>
    </source>
</evidence>
<evidence type="ECO:0000256" key="11">
    <source>
        <dbReference type="ARBA" id="ARBA00023014"/>
    </source>
</evidence>
<evidence type="ECO:0000256" key="13">
    <source>
        <dbReference type="ARBA" id="ARBA00051661"/>
    </source>
</evidence>
<dbReference type="Gene3D" id="3.80.30.20">
    <property type="entry name" value="tm_1862 like domain"/>
    <property type="match status" value="1"/>
</dbReference>
<keyword evidence="10" id="KW-0408">Iron</keyword>
<dbReference type="Pfam" id="PF04055">
    <property type="entry name" value="Radical_SAM"/>
    <property type="match status" value="1"/>
</dbReference>
<dbReference type="EMBL" id="CVRQ01000018">
    <property type="protein sequence ID" value="CRL37043.1"/>
    <property type="molecule type" value="Genomic_DNA"/>
</dbReference>
<dbReference type="InterPro" id="IPR058240">
    <property type="entry name" value="rSAM_sf"/>
</dbReference>
<evidence type="ECO:0000256" key="6">
    <source>
        <dbReference type="ARBA" id="ARBA00022679"/>
    </source>
</evidence>
<evidence type="ECO:0000259" key="16">
    <source>
        <dbReference type="PROSITE" id="PS51449"/>
    </source>
</evidence>
<dbReference type="GO" id="GO:0046872">
    <property type="term" value="F:metal ion binding"/>
    <property type="evidence" value="ECO:0007669"/>
    <property type="project" value="UniProtKB-KW"/>
</dbReference>
<evidence type="ECO:0000256" key="12">
    <source>
        <dbReference type="ARBA" id="ARBA00031213"/>
    </source>
</evidence>
<dbReference type="NCBIfam" id="TIGR01579">
    <property type="entry name" value="MiaB-like-C"/>
    <property type="match status" value="1"/>
</dbReference>
<evidence type="ECO:0000256" key="15">
    <source>
        <dbReference type="ARBA" id="ARBA00069898"/>
    </source>
</evidence>
<accession>A0A0M6WJM5</accession>
<evidence type="ECO:0000256" key="8">
    <source>
        <dbReference type="ARBA" id="ARBA00022694"/>
    </source>
</evidence>
<dbReference type="InterPro" id="IPR006467">
    <property type="entry name" value="MiaB-like_bact"/>
</dbReference>
<gene>
    <name evidence="18" type="ORF">T1815_14901</name>
</gene>
<evidence type="ECO:0000256" key="5">
    <source>
        <dbReference type="ARBA" id="ARBA00022490"/>
    </source>
</evidence>
<dbReference type="GO" id="GO:0051539">
    <property type="term" value="F:4 iron, 4 sulfur cluster binding"/>
    <property type="evidence" value="ECO:0007669"/>
    <property type="project" value="UniProtKB-KW"/>
</dbReference>
<evidence type="ECO:0000256" key="2">
    <source>
        <dbReference type="ARBA" id="ARBA00002399"/>
    </source>
</evidence>
<dbReference type="SFLD" id="SFLDS00029">
    <property type="entry name" value="Radical_SAM"/>
    <property type="match status" value="1"/>
</dbReference>
<evidence type="ECO:0000256" key="4">
    <source>
        <dbReference type="ARBA" id="ARBA00022485"/>
    </source>
</evidence>
<dbReference type="PANTHER" id="PTHR11918:SF45">
    <property type="entry name" value="THREONYLCARBAMOYLADENOSINE TRNA METHYLTHIOTRANSFERASE"/>
    <property type="match status" value="1"/>
</dbReference>